<feature type="compositionally biased region" description="Basic and acidic residues" evidence="1">
    <location>
        <begin position="304"/>
        <end position="333"/>
    </location>
</feature>
<sequence>MVGAYCSSSLPTTLSTIAAVTSSTKVLKLPLLTSNSPPLSPKKLTKRKNHLRPKILKTLPKTPILPQPPSTNPVIPIVFPPENDAVFDPPTIKTGGIVPAVQEFEETQVSETEGVATTECGVVSCNNIPVKSFLQIGLGLVGVFVLQTICSVWIMGRASSDERKKHLNALDKNMNGINKGNILVNNDVVYLDRNELEHRINEIRALAREARMMEAKEPKNVEEENDMVDENVNSKGRIGIGKEISARLVKVEKKLGSRNGKLPGTYLNNLDKFEDDEKAGEVDEKLVFKKKFKFRSPSSMSSRSDVKGFGSDDRNAYEKKKSGLARARDDSTKEISGTVDVVNNGSDSLITNVNSSQNDIDSSEKMQRNMEVENMATRFGTVQGTNQGRSSVEVTNSRQSIDFRMQNLQKFTEESQKTALKSDRDAVIGRNNGSKHSVLGNKSDAKSDLWWLKLPYVLAILMRRGPEHEEAGLFTLRSASQAQDQSQTPYTVAFENHGDANNFCYLLETFFEGLGDFNADIVPLPVKSVNEKELELLQELHDAVKSNTKKVIVVKKGQLKLYAGQPFADVEMALHALIN</sequence>
<dbReference type="Proteomes" id="UP000827721">
    <property type="component" value="Unassembled WGS sequence"/>
</dbReference>
<comment type="caution">
    <text evidence="2">The sequence shown here is derived from an EMBL/GenBank/DDBJ whole genome shotgun (WGS) entry which is preliminary data.</text>
</comment>
<evidence type="ECO:0000313" key="3">
    <source>
        <dbReference type="Proteomes" id="UP000827721"/>
    </source>
</evidence>
<evidence type="ECO:0000313" key="2">
    <source>
        <dbReference type="EMBL" id="KAH7573574.1"/>
    </source>
</evidence>
<gene>
    <name evidence="2" type="ORF">JRO89_XS03G0174200</name>
</gene>
<proteinExistence type="predicted"/>
<evidence type="ECO:0000256" key="1">
    <source>
        <dbReference type="SAM" id="MobiDB-lite"/>
    </source>
</evidence>
<accession>A0ABQ8IAA5</accession>
<dbReference type="PANTHER" id="PTHR34962:SF3">
    <property type="entry name" value="ABC SUBFAMILY C PROTEIN"/>
    <property type="match status" value="1"/>
</dbReference>
<name>A0ABQ8IAA5_9ROSI</name>
<dbReference type="EMBL" id="JAFEMO010000003">
    <property type="protein sequence ID" value="KAH7573574.1"/>
    <property type="molecule type" value="Genomic_DNA"/>
</dbReference>
<feature type="region of interest" description="Disordered" evidence="1">
    <location>
        <begin position="297"/>
        <end position="335"/>
    </location>
</feature>
<organism evidence="2 3">
    <name type="scientific">Xanthoceras sorbifolium</name>
    <dbReference type="NCBI Taxonomy" id="99658"/>
    <lineage>
        <taxon>Eukaryota</taxon>
        <taxon>Viridiplantae</taxon>
        <taxon>Streptophyta</taxon>
        <taxon>Embryophyta</taxon>
        <taxon>Tracheophyta</taxon>
        <taxon>Spermatophyta</taxon>
        <taxon>Magnoliopsida</taxon>
        <taxon>eudicotyledons</taxon>
        <taxon>Gunneridae</taxon>
        <taxon>Pentapetalae</taxon>
        <taxon>rosids</taxon>
        <taxon>malvids</taxon>
        <taxon>Sapindales</taxon>
        <taxon>Sapindaceae</taxon>
        <taxon>Xanthoceroideae</taxon>
        <taxon>Xanthoceras</taxon>
    </lineage>
</organism>
<dbReference type="PANTHER" id="PTHR34962">
    <property type="entry name" value="EMBRYO DEFECTIVE 1703-RELATED"/>
    <property type="match status" value="1"/>
</dbReference>
<reference evidence="2 3" key="1">
    <citation type="submission" date="2021-02" db="EMBL/GenBank/DDBJ databases">
        <title>Plant Genome Project.</title>
        <authorList>
            <person name="Zhang R.-G."/>
        </authorList>
    </citation>
    <scope>NUCLEOTIDE SEQUENCE [LARGE SCALE GENOMIC DNA]</scope>
    <source>
        <tissue evidence="2">Leaves</tissue>
    </source>
</reference>
<protein>
    <submittedName>
        <fullName evidence="2">Uncharacterized protein</fullName>
    </submittedName>
</protein>
<keyword evidence="3" id="KW-1185">Reference proteome</keyword>